<feature type="chain" id="PRO_5018267243" evidence="4">
    <location>
        <begin position="23"/>
        <end position="761"/>
    </location>
</feature>
<dbReference type="EC" id="3.4.21.-" evidence="5"/>
<gene>
    <name evidence="5" type="ORF">CHK_1494</name>
</gene>
<dbReference type="InterPro" id="IPR051201">
    <property type="entry name" value="Chloro_Bact_Ser_Proteases"/>
</dbReference>
<dbReference type="SUPFAM" id="SSF56112">
    <property type="entry name" value="Protein kinase-like (PK-like)"/>
    <property type="match status" value="1"/>
</dbReference>
<reference evidence="5 6" key="1">
    <citation type="submission" date="2015-04" db="EMBL/GenBank/DDBJ databases">
        <title>Draft genome sequence of bacteremic isolate Catabacter hongkongensis type strain HKU16T.</title>
        <authorList>
            <person name="Lau S.K."/>
            <person name="Teng J.L."/>
            <person name="Huang Y."/>
            <person name="Curreem S.O."/>
            <person name="Tsui S.K."/>
            <person name="Woo P.C."/>
        </authorList>
    </citation>
    <scope>NUCLEOTIDE SEQUENCE [LARGE SCALE GENOMIC DNA]</scope>
    <source>
        <strain evidence="5 6">HKU16</strain>
    </source>
</reference>
<dbReference type="EMBL" id="LAYJ01000088">
    <property type="protein sequence ID" value="KKI51107.1"/>
    <property type="molecule type" value="Genomic_DNA"/>
</dbReference>
<dbReference type="STRING" id="270498.CHK_1494"/>
<dbReference type="GO" id="GO:0004252">
    <property type="term" value="F:serine-type endopeptidase activity"/>
    <property type="evidence" value="ECO:0007669"/>
    <property type="project" value="InterPro"/>
</dbReference>
<evidence type="ECO:0000256" key="4">
    <source>
        <dbReference type="SAM" id="SignalP"/>
    </source>
</evidence>
<keyword evidence="2 5" id="KW-0378">Hydrolase</keyword>
<feature type="transmembrane region" description="Helical" evidence="3">
    <location>
        <begin position="477"/>
        <end position="498"/>
    </location>
</feature>
<dbReference type="InterPro" id="IPR009003">
    <property type="entry name" value="Peptidase_S1_PA"/>
</dbReference>
<dbReference type="InterPro" id="IPR011009">
    <property type="entry name" value="Kinase-like_dom_sf"/>
</dbReference>
<dbReference type="SUPFAM" id="SSF50494">
    <property type="entry name" value="Trypsin-like serine proteases"/>
    <property type="match status" value="1"/>
</dbReference>
<dbReference type="OrthoDB" id="9783862at2"/>
<organism evidence="5 6">
    <name type="scientific">Christensenella hongkongensis</name>
    <dbReference type="NCBI Taxonomy" id="270498"/>
    <lineage>
        <taxon>Bacteria</taxon>
        <taxon>Bacillati</taxon>
        <taxon>Bacillota</taxon>
        <taxon>Clostridia</taxon>
        <taxon>Christensenellales</taxon>
        <taxon>Christensenellaceae</taxon>
        <taxon>Christensenella</taxon>
    </lineage>
</organism>
<name>A0A0M2NL02_9FIRM</name>
<evidence type="ECO:0000256" key="3">
    <source>
        <dbReference type="SAM" id="Phobius"/>
    </source>
</evidence>
<sequence>MKKIICVLLIAVVLLTGSAALAANVPKPVLDARESTVYIEVENDEGVFSGSGFAIGTADTIEYVVTNHHVIEGDNGTFTVYFGEYDSVNAAVEIDLPDIDACVLKLDTPISGMRPLVLYAGEPDKLTGERVYALGFPGSADSIFDRTGNVGQDVTITDGIISAVKESFAFGTGERSATGLQMNASIFGGNSGGPLINENGVVAGINTFSSTQDSNLYGSLCISELLPSLDKKGIPYKASSNPLYSGMLWIYIIIAAAAVLFLLWFFKLRKMRHTKKQKTISFNEYLEKAGGILDHDFASRLLTPVARQVAELQRNGKCSLSIYPQNIRVRPETGEASLLPAKKQTLANGYSAPEQYKEFSQLGTWTDVYQLGALFYRVLTGERLPEVMARLEDDSHTQQKIESLTLSDPEKKALKDALSLKIESRLKDAASFLPALRIATATEPATWTASGPAAFQPQVAPVKKERKKMSTKKRNKIVAFSIIGGLIAVVGVGAYILVQTYNTAYAYAENFEFDQAKKEIEKLPPITDDIRNLSSYTDAALLLQKNQFDEARALLQNLQMYGPANTLLSEVDLQQGLFIIAGGDSEGGEAMIKTYTDKKGNSADLDSINYGRGYAYSEAGKYYQAESIFFQLGDYSDARTKAMENSLLIAKGYIDKDEPLNAYYTVKKYEDYPDMQESIQAIEELVYQYGCKMMRKNEYNMAKSCFSAIESYKNSADYLTLLPAVESNYIFSDMTYYESLADLEEGGYLLRMGFLDVSPFL</sequence>
<dbReference type="AlphaFoldDB" id="A0A0M2NL02"/>
<keyword evidence="3" id="KW-0812">Transmembrane</keyword>
<dbReference type="PANTHER" id="PTHR43343:SF3">
    <property type="entry name" value="PROTEASE DO-LIKE 8, CHLOROPLASTIC"/>
    <property type="match status" value="1"/>
</dbReference>
<dbReference type="Gene3D" id="1.25.40.10">
    <property type="entry name" value="Tetratricopeptide repeat domain"/>
    <property type="match status" value="1"/>
</dbReference>
<evidence type="ECO:0000256" key="2">
    <source>
        <dbReference type="ARBA" id="ARBA00022801"/>
    </source>
</evidence>
<evidence type="ECO:0000256" key="1">
    <source>
        <dbReference type="ARBA" id="ARBA00022670"/>
    </source>
</evidence>
<dbReference type="Pfam" id="PF13365">
    <property type="entry name" value="Trypsin_2"/>
    <property type="match status" value="1"/>
</dbReference>
<protein>
    <submittedName>
        <fullName evidence="5">Serine protease, DegP/HtrA, do-like</fullName>
        <ecNumber evidence="5">3.4.21.-</ecNumber>
    </submittedName>
</protein>
<evidence type="ECO:0000313" key="5">
    <source>
        <dbReference type="EMBL" id="KKI51107.1"/>
    </source>
</evidence>
<keyword evidence="3" id="KW-1133">Transmembrane helix</keyword>
<dbReference type="PRINTS" id="PR00834">
    <property type="entry name" value="PROTEASES2C"/>
</dbReference>
<comment type="caution">
    <text evidence="5">The sequence shown here is derived from an EMBL/GenBank/DDBJ whole genome shotgun (WGS) entry which is preliminary data.</text>
</comment>
<evidence type="ECO:0000313" key="6">
    <source>
        <dbReference type="Proteomes" id="UP000034076"/>
    </source>
</evidence>
<dbReference type="Gene3D" id="1.10.510.10">
    <property type="entry name" value="Transferase(Phosphotransferase) domain 1"/>
    <property type="match status" value="1"/>
</dbReference>
<proteinExistence type="predicted"/>
<feature type="signal peptide" evidence="4">
    <location>
        <begin position="1"/>
        <end position="22"/>
    </location>
</feature>
<dbReference type="PANTHER" id="PTHR43343">
    <property type="entry name" value="PEPTIDASE S12"/>
    <property type="match status" value="1"/>
</dbReference>
<feature type="transmembrane region" description="Helical" evidence="3">
    <location>
        <begin position="248"/>
        <end position="266"/>
    </location>
</feature>
<dbReference type="InterPro" id="IPR001940">
    <property type="entry name" value="Peptidase_S1C"/>
</dbReference>
<keyword evidence="1 5" id="KW-0645">Protease</keyword>
<dbReference type="Gene3D" id="2.40.10.120">
    <property type="match status" value="1"/>
</dbReference>
<dbReference type="RefSeq" id="WP_046443357.1">
    <property type="nucleotide sequence ID" value="NZ_LAYJ01000088.1"/>
</dbReference>
<keyword evidence="3" id="KW-0472">Membrane</keyword>
<dbReference type="InterPro" id="IPR011990">
    <property type="entry name" value="TPR-like_helical_dom_sf"/>
</dbReference>
<dbReference type="Proteomes" id="UP000034076">
    <property type="component" value="Unassembled WGS sequence"/>
</dbReference>
<keyword evidence="6" id="KW-1185">Reference proteome</keyword>
<dbReference type="GO" id="GO:0006508">
    <property type="term" value="P:proteolysis"/>
    <property type="evidence" value="ECO:0007669"/>
    <property type="project" value="UniProtKB-KW"/>
</dbReference>
<accession>A0A0M2NL02</accession>
<keyword evidence="4" id="KW-0732">Signal</keyword>